<dbReference type="RefSeq" id="XP_004504094.1">
    <property type="nucleotide sequence ID" value="XM_004504037.3"/>
</dbReference>
<sequence length="454" mass="52857">MSRLSFRPRPLDIHKKLPIVKSIKDFDDDEAPASTRNSQLLRIVPEVEHEAHVQHVPSKKAASEIPTPQFVYVDTYERDYSCTFAQPTSYLRARGARAEIGEFVEYDLDNEDEDWFSEFSEEMKSLTPEMFESLLFKLEVLDHKARERAGLITPTVGSPIPVLLRLETAMESLQAQAVKYTIIQSVYDYWKEKRQRWQKPVLRRLQPPPPVNDTNPYNVFRPREKAHRLHTRRMQRRENNVQSFEKLRQVRRNLDQAKSLLEALIKREEKKREVIESEVTLQRMQMKYKHETEFLEDNLALSGFTPFSSKFVSSEEEFFDSDDVMTNRLPRSRSTAVQNLHPYDTNLPVVPAVSSKQELKRRYVPHGWPHKLDPLEPVLLFTKPLLPDKLAMAGILPPDSITKNGVPAQPYKFRGRIGRGGRIIFDRWNSLVQTPIDCGNSYYMPPKPRPSTCN</sequence>
<feature type="domain" description="Enhancer of polycomb-like N-terminal" evidence="8">
    <location>
        <begin position="41"/>
        <end position="139"/>
    </location>
</feature>
<proteinExistence type="inferred from homology"/>
<dbReference type="RefSeq" id="XP_012572246.1">
    <property type="nucleotide sequence ID" value="XM_012716792.2"/>
</dbReference>
<keyword evidence="4 6" id="KW-0804">Transcription</keyword>
<reference evidence="9" key="1">
    <citation type="journal article" date="2013" name="Nat. Biotechnol.">
        <title>Draft genome sequence of chickpea (Cicer arietinum) provides a resource for trait improvement.</title>
        <authorList>
            <person name="Varshney R.K."/>
            <person name="Song C."/>
            <person name="Saxena R.K."/>
            <person name="Azam S."/>
            <person name="Yu S."/>
            <person name="Sharpe A.G."/>
            <person name="Cannon S."/>
            <person name="Baek J."/>
            <person name="Rosen B.D."/>
            <person name="Tar'an B."/>
            <person name="Millan T."/>
            <person name="Zhang X."/>
            <person name="Ramsay L.D."/>
            <person name="Iwata A."/>
            <person name="Wang Y."/>
            <person name="Nelson W."/>
            <person name="Farmer A.D."/>
            <person name="Gaur P.M."/>
            <person name="Soderlund C."/>
            <person name="Penmetsa R.V."/>
            <person name="Xu C."/>
            <person name="Bharti A.K."/>
            <person name="He W."/>
            <person name="Winter P."/>
            <person name="Zhao S."/>
            <person name="Hane J.K."/>
            <person name="Carrasquilla-Garcia N."/>
            <person name="Condie J.A."/>
            <person name="Upadhyaya H.D."/>
            <person name="Luo M.C."/>
            <person name="Thudi M."/>
            <person name="Gowda C.L."/>
            <person name="Singh N.P."/>
            <person name="Lichtenzveig J."/>
            <person name="Gali K.K."/>
            <person name="Rubio J."/>
            <person name="Nadarajan N."/>
            <person name="Dolezel J."/>
            <person name="Bansal K.C."/>
            <person name="Xu X."/>
            <person name="Edwards D."/>
            <person name="Zhang G."/>
            <person name="Kahl G."/>
            <person name="Gil J."/>
            <person name="Singh K.B."/>
            <person name="Datta S.K."/>
            <person name="Jackson S.A."/>
            <person name="Wang J."/>
            <person name="Cook D.R."/>
        </authorList>
    </citation>
    <scope>NUCLEOTIDE SEQUENCE [LARGE SCALE GENOMIC DNA]</scope>
    <source>
        <strain evidence="9">cv. CDC Frontier</strain>
    </source>
</reference>
<dbReference type="InterPro" id="IPR019542">
    <property type="entry name" value="Enhancer_polycomb-like_N"/>
</dbReference>
<dbReference type="KEGG" id="cam:101513399"/>
<dbReference type="GeneID" id="101513399"/>
<dbReference type="Pfam" id="PF10513">
    <property type="entry name" value="EPL1"/>
    <property type="match status" value="1"/>
</dbReference>
<dbReference type="GO" id="GO:0006357">
    <property type="term" value="P:regulation of transcription by RNA polymerase II"/>
    <property type="evidence" value="ECO:0007669"/>
    <property type="project" value="InterPro"/>
</dbReference>
<dbReference type="AlphaFoldDB" id="A0A1S2YFL9"/>
<keyword evidence="9" id="KW-1185">Reference proteome</keyword>
<evidence type="ECO:0000313" key="10">
    <source>
        <dbReference type="RefSeq" id="XP_004504094.1"/>
    </source>
</evidence>
<evidence type="ECO:0000256" key="3">
    <source>
        <dbReference type="ARBA" id="ARBA00023015"/>
    </source>
</evidence>
<organism evidence="9 10">
    <name type="scientific">Cicer arietinum</name>
    <name type="common">Chickpea</name>
    <name type="synonym">Garbanzo</name>
    <dbReference type="NCBI Taxonomy" id="3827"/>
    <lineage>
        <taxon>Eukaryota</taxon>
        <taxon>Viridiplantae</taxon>
        <taxon>Streptophyta</taxon>
        <taxon>Embryophyta</taxon>
        <taxon>Tracheophyta</taxon>
        <taxon>Spermatophyta</taxon>
        <taxon>Magnoliopsida</taxon>
        <taxon>eudicotyledons</taxon>
        <taxon>Gunneridae</taxon>
        <taxon>Pentapetalae</taxon>
        <taxon>rosids</taxon>
        <taxon>fabids</taxon>
        <taxon>Fabales</taxon>
        <taxon>Fabaceae</taxon>
        <taxon>Papilionoideae</taxon>
        <taxon>50 kb inversion clade</taxon>
        <taxon>NPAAA clade</taxon>
        <taxon>Hologalegina</taxon>
        <taxon>IRL clade</taxon>
        <taxon>Cicereae</taxon>
        <taxon>Cicer</taxon>
    </lineage>
</organism>
<keyword evidence="3 6" id="KW-0805">Transcription regulation</keyword>
<comment type="subcellular location">
    <subcellularLocation>
        <location evidence="1 6">Nucleus</location>
    </subcellularLocation>
</comment>
<feature type="coiled-coil region" evidence="7">
    <location>
        <begin position="247"/>
        <end position="287"/>
    </location>
</feature>
<reference evidence="10 11" key="2">
    <citation type="submission" date="2025-04" db="UniProtKB">
        <authorList>
            <consortium name="RefSeq"/>
        </authorList>
    </citation>
    <scope>IDENTIFICATION</scope>
    <source>
        <tissue evidence="10 11">Etiolated seedlings</tissue>
    </source>
</reference>
<evidence type="ECO:0000313" key="11">
    <source>
        <dbReference type="RefSeq" id="XP_012572246.1"/>
    </source>
</evidence>
<gene>
    <name evidence="10 11" type="primary">LOC101513399</name>
</gene>
<dbReference type="STRING" id="3827.A0A1S2YFL9"/>
<evidence type="ECO:0000313" key="9">
    <source>
        <dbReference type="Proteomes" id="UP000087171"/>
    </source>
</evidence>
<evidence type="ECO:0000256" key="2">
    <source>
        <dbReference type="ARBA" id="ARBA00008035"/>
    </source>
</evidence>
<dbReference type="GO" id="GO:0005634">
    <property type="term" value="C:nucleus"/>
    <property type="evidence" value="ECO:0007669"/>
    <property type="project" value="UniProtKB-SubCell"/>
</dbReference>
<evidence type="ECO:0000256" key="4">
    <source>
        <dbReference type="ARBA" id="ARBA00023163"/>
    </source>
</evidence>
<dbReference type="GO" id="GO:0035267">
    <property type="term" value="C:NuA4 histone acetyltransferase complex"/>
    <property type="evidence" value="ECO:0007669"/>
    <property type="project" value="InterPro"/>
</dbReference>
<dbReference type="Proteomes" id="UP000087171">
    <property type="component" value="Chromosome Ca6"/>
</dbReference>
<evidence type="ECO:0000259" key="8">
    <source>
        <dbReference type="Pfam" id="PF10513"/>
    </source>
</evidence>
<evidence type="ECO:0000256" key="5">
    <source>
        <dbReference type="ARBA" id="ARBA00023242"/>
    </source>
</evidence>
<accession>A0A1S2YFL9</accession>
<dbReference type="eggNOG" id="KOG2261">
    <property type="taxonomic scope" value="Eukaryota"/>
</dbReference>
<comment type="similarity">
    <text evidence="2 6">Belongs to the enhancer of polycomb family.</text>
</comment>
<dbReference type="PaxDb" id="3827-XP_004504093.1"/>
<dbReference type="PANTHER" id="PTHR14898">
    <property type="entry name" value="ENHANCER OF POLYCOMB"/>
    <property type="match status" value="1"/>
</dbReference>
<protein>
    <recommendedName>
        <fullName evidence="6">Enhancer of polycomb-like protein</fullName>
    </recommendedName>
</protein>
<keyword evidence="7" id="KW-0175">Coiled coil</keyword>
<keyword evidence="5 6" id="KW-0539">Nucleus</keyword>
<evidence type="ECO:0000256" key="1">
    <source>
        <dbReference type="ARBA" id="ARBA00004123"/>
    </source>
</evidence>
<name>A0A1S2YFL9_CICAR</name>
<evidence type="ECO:0000256" key="6">
    <source>
        <dbReference type="RuleBase" id="RU361124"/>
    </source>
</evidence>
<dbReference type="OrthoDB" id="435275at2759"/>
<evidence type="ECO:0000256" key="7">
    <source>
        <dbReference type="SAM" id="Coils"/>
    </source>
</evidence>
<dbReference type="InterPro" id="IPR024943">
    <property type="entry name" value="Enhancer_polycomb"/>
</dbReference>